<name>A0A0G1YG98_9BACT</name>
<dbReference type="Gene3D" id="3.40.190.80">
    <property type="match status" value="1"/>
</dbReference>
<evidence type="ECO:0000256" key="1">
    <source>
        <dbReference type="ARBA" id="ARBA00001946"/>
    </source>
</evidence>
<dbReference type="FunFam" id="3.30.540.10:FF:000003">
    <property type="entry name" value="Inositol-1-monophosphatase"/>
    <property type="match status" value="1"/>
</dbReference>
<dbReference type="AlphaFoldDB" id="A0A0G1YG98"/>
<reference evidence="6 7" key="1">
    <citation type="journal article" date="2015" name="Nature">
        <title>rRNA introns, odd ribosomes, and small enigmatic genomes across a large radiation of phyla.</title>
        <authorList>
            <person name="Brown C.T."/>
            <person name="Hug L.A."/>
            <person name="Thomas B.C."/>
            <person name="Sharon I."/>
            <person name="Castelle C.J."/>
            <person name="Singh A."/>
            <person name="Wilkins M.J."/>
            <person name="Williams K.H."/>
            <person name="Banfield J.F."/>
        </authorList>
    </citation>
    <scope>NUCLEOTIDE SEQUENCE [LARGE SCALE GENOMIC DNA]</scope>
</reference>
<comment type="cofactor">
    <cofactor evidence="1 5">
        <name>Mg(2+)</name>
        <dbReference type="ChEBI" id="CHEBI:18420"/>
    </cofactor>
</comment>
<keyword evidence="3" id="KW-0378">Hydrolase</keyword>
<dbReference type="Pfam" id="PF00459">
    <property type="entry name" value="Inositol_P"/>
    <property type="match status" value="1"/>
</dbReference>
<dbReference type="InterPro" id="IPR000760">
    <property type="entry name" value="Inositol_monophosphatase-like"/>
</dbReference>
<feature type="binding site" evidence="5">
    <location>
        <position position="63"/>
    </location>
    <ligand>
        <name>Mg(2+)</name>
        <dbReference type="ChEBI" id="CHEBI:18420"/>
        <label>1</label>
        <note>catalytic</note>
    </ligand>
</feature>
<dbReference type="PRINTS" id="PR00377">
    <property type="entry name" value="IMPHPHTASES"/>
</dbReference>
<dbReference type="EMBL" id="LCRX01000006">
    <property type="protein sequence ID" value="KKW42468.1"/>
    <property type="molecule type" value="Genomic_DNA"/>
</dbReference>
<keyword evidence="2 5" id="KW-0479">Metal-binding</keyword>
<feature type="binding site" evidence="5">
    <location>
        <position position="83"/>
    </location>
    <ligand>
        <name>Mg(2+)</name>
        <dbReference type="ChEBI" id="CHEBI:18420"/>
        <label>1</label>
        <note>catalytic</note>
    </ligand>
</feature>
<dbReference type="GO" id="GO:0008934">
    <property type="term" value="F:inositol monophosphate 1-phosphatase activity"/>
    <property type="evidence" value="ECO:0007669"/>
    <property type="project" value="TreeGrafter"/>
</dbReference>
<feature type="binding site" evidence="5">
    <location>
        <position position="80"/>
    </location>
    <ligand>
        <name>Mg(2+)</name>
        <dbReference type="ChEBI" id="CHEBI:18420"/>
        <label>1</label>
        <note>catalytic</note>
    </ligand>
</feature>
<feature type="binding site" evidence="5">
    <location>
        <position position="82"/>
    </location>
    <ligand>
        <name>Mg(2+)</name>
        <dbReference type="ChEBI" id="CHEBI:18420"/>
        <label>1</label>
        <note>catalytic</note>
    </ligand>
</feature>
<evidence type="ECO:0000256" key="5">
    <source>
        <dbReference type="PIRSR" id="PIRSR600760-2"/>
    </source>
</evidence>
<gene>
    <name evidence="6" type="ORF">UY92_C0006G0029</name>
</gene>
<evidence type="ECO:0000256" key="3">
    <source>
        <dbReference type="ARBA" id="ARBA00022801"/>
    </source>
</evidence>
<dbReference type="CDD" id="cd01637">
    <property type="entry name" value="IMPase_like"/>
    <property type="match status" value="1"/>
</dbReference>
<dbReference type="Proteomes" id="UP000033870">
    <property type="component" value="Unassembled WGS sequence"/>
</dbReference>
<dbReference type="STRING" id="1619044.UY92_C0006G0029"/>
<dbReference type="SUPFAM" id="SSF56655">
    <property type="entry name" value="Carbohydrate phosphatase"/>
    <property type="match status" value="1"/>
</dbReference>
<evidence type="ECO:0000313" key="6">
    <source>
        <dbReference type="EMBL" id="KKW42468.1"/>
    </source>
</evidence>
<evidence type="ECO:0000256" key="2">
    <source>
        <dbReference type="ARBA" id="ARBA00022723"/>
    </source>
</evidence>
<organism evidence="6 7">
    <name type="scientific">Candidatus Magasanikbacteria bacterium GW2011_GWA2_56_11</name>
    <dbReference type="NCBI Taxonomy" id="1619044"/>
    <lineage>
        <taxon>Bacteria</taxon>
        <taxon>Candidatus Magasanikiibacteriota</taxon>
    </lineage>
</organism>
<dbReference type="PANTHER" id="PTHR20854:SF4">
    <property type="entry name" value="INOSITOL-1-MONOPHOSPHATASE-RELATED"/>
    <property type="match status" value="1"/>
</dbReference>
<evidence type="ECO:0000256" key="4">
    <source>
        <dbReference type="ARBA" id="ARBA00022842"/>
    </source>
</evidence>
<protein>
    <submittedName>
        <fullName evidence="6">Inositol monophosphatase family protein</fullName>
    </submittedName>
</protein>
<keyword evidence="4 5" id="KW-0460">Magnesium</keyword>
<comment type="caution">
    <text evidence="6">The sequence shown here is derived from an EMBL/GenBank/DDBJ whole genome shotgun (WGS) entry which is preliminary data.</text>
</comment>
<dbReference type="Gene3D" id="3.30.540.10">
    <property type="entry name" value="Fructose-1,6-Bisphosphatase, subunit A, domain 1"/>
    <property type="match status" value="1"/>
</dbReference>
<accession>A0A0G1YG98</accession>
<evidence type="ECO:0000313" key="7">
    <source>
        <dbReference type="Proteomes" id="UP000033870"/>
    </source>
</evidence>
<dbReference type="GO" id="GO:0046872">
    <property type="term" value="F:metal ion binding"/>
    <property type="evidence" value="ECO:0007669"/>
    <property type="project" value="UniProtKB-KW"/>
</dbReference>
<proteinExistence type="predicted"/>
<dbReference type="GO" id="GO:0007165">
    <property type="term" value="P:signal transduction"/>
    <property type="evidence" value="ECO:0007669"/>
    <property type="project" value="TreeGrafter"/>
</dbReference>
<feature type="binding site" evidence="5">
    <location>
        <position position="207"/>
    </location>
    <ligand>
        <name>Mg(2+)</name>
        <dbReference type="ChEBI" id="CHEBI:18420"/>
        <label>1</label>
        <note>catalytic</note>
    </ligand>
</feature>
<dbReference type="GO" id="GO:0006020">
    <property type="term" value="P:inositol metabolic process"/>
    <property type="evidence" value="ECO:0007669"/>
    <property type="project" value="TreeGrafter"/>
</dbReference>
<sequence length="253" mass="27723">MQDFLHTTIRAAGAIARDYFVRGVTHSEKTSVADLLTEADVAVSDYLIAQIQANYPDHQIHSEERAADINPGARYEWVIDPIDGTRNFALGIPFWAPLVAVIKDGKPFLAAIFNPMSDQLFSAAQGGGAYLNGQRIQVNGVDTLEHGFGVIYRRSGFPRVERYIRAMDELNRASTTWLHNYGSMVAAAHLASGGIDFYLSNSGFDHDLLAPALICSEAGAVVTDADGNPWTREHHDIVIANPRLHPKVLALLK</sequence>
<dbReference type="PANTHER" id="PTHR20854">
    <property type="entry name" value="INOSITOL MONOPHOSPHATASE"/>
    <property type="match status" value="1"/>
</dbReference>